<evidence type="ECO:0000259" key="14">
    <source>
        <dbReference type="SMART" id="SM00918"/>
    </source>
</evidence>
<dbReference type="Gene3D" id="3.40.190.10">
    <property type="entry name" value="Periplasmic binding protein-like II"/>
    <property type="match status" value="2"/>
</dbReference>
<dbReference type="SMART" id="SM00918">
    <property type="entry name" value="Lig_chan-Glu_bd"/>
    <property type="match status" value="1"/>
</dbReference>
<dbReference type="PANTHER" id="PTHR35936:SF35">
    <property type="entry name" value="L-CYSTINE-BINDING PROTEIN TCYJ"/>
    <property type="match status" value="1"/>
</dbReference>
<dbReference type="GO" id="GO:0016020">
    <property type="term" value="C:membrane"/>
    <property type="evidence" value="ECO:0007669"/>
    <property type="project" value="UniProtKB-SubCell"/>
</dbReference>
<feature type="domain" description="Ionotropic glutamate receptor L-glutamate and glycine-binding" evidence="14">
    <location>
        <begin position="43"/>
        <end position="88"/>
    </location>
</feature>
<keyword evidence="3" id="KW-0812">Transmembrane</keyword>
<dbReference type="STRING" id="1566387.QV13_06745"/>
<dbReference type="CDD" id="cd13530">
    <property type="entry name" value="PBP2_peptides_like"/>
    <property type="match status" value="1"/>
</dbReference>
<keyword evidence="10" id="KW-1071">Ligand-gated ion channel</keyword>
<evidence type="ECO:0000256" key="1">
    <source>
        <dbReference type="ARBA" id="ARBA00004141"/>
    </source>
</evidence>
<dbReference type="InterPro" id="IPR001638">
    <property type="entry name" value="Solute-binding_3/MltF_N"/>
</dbReference>
<evidence type="ECO:0000256" key="7">
    <source>
        <dbReference type="ARBA" id="ARBA00023136"/>
    </source>
</evidence>
<evidence type="ECO:0000256" key="11">
    <source>
        <dbReference type="ARBA" id="ARBA00023303"/>
    </source>
</evidence>
<dbReference type="OrthoDB" id="9768183at2"/>
<dbReference type="SMART" id="SM00062">
    <property type="entry name" value="PBPb"/>
    <property type="match status" value="1"/>
</dbReference>
<dbReference type="SUPFAM" id="SSF53850">
    <property type="entry name" value="Periplasmic binding protein-like II"/>
    <property type="match status" value="1"/>
</dbReference>
<keyword evidence="5" id="KW-1133">Transmembrane helix</keyword>
<dbReference type="EMBL" id="MDEO01000028">
    <property type="protein sequence ID" value="OCX21361.1"/>
    <property type="molecule type" value="Genomic_DNA"/>
</dbReference>
<name>A0A1C2E2Y5_9HYPH</name>
<evidence type="ECO:0000256" key="10">
    <source>
        <dbReference type="ARBA" id="ARBA00023286"/>
    </source>
</evidence>
<dbReference type="InterPro" id="IPR019594">
    <property type="entry name" value="Glu/Gly-bd"/>
</dbReference>
<reference evidence="15 16" key="1">
    <citation type="submission" date="2016-08" db="EMBL/GenBank/DDBJ databases">
        <title>Whole genome sequence of Mesorhizobium sp. strain UASWS1009 isolated from industrial sewage.</title>
        <authorList>
            <person name="Crovadore J."/>
            <person name="Calmin G."/>
            <person name="Chablais R."/>
            <person name="Cochard B."/>
            <person name="Lefort F."/>
        </authorList>
    </citation>
    <scope>NUCLEOTIDE SEQUENCE [LARGE SCALE GENOMIC DNA]</scope>
    <source>
        <strain evidence="15 16">UASWS1009</strain>
    </source>
</reference>
<feature type="domain" description="Ionotropic glutamate receptor C-terminal" evidence="13">
    <location>
        <begin position="32"/>
        <end position="278"/>
    </location>
</feature>
<sequence>MHITRSQFIQVLAAATLSITGPSISLAQAQKKYVFVTGGDFAPYDMTKPDGTFYGFEIDLLQEISKRTKFEYEVRQMAWDGMMQSLMDGKFDAIIYSVTITDERLKVVDFSLPYTSDATSFVVSKESGIKVPDTGGNVNLAKPEAQVFIDSQVVPAFKGKVIGVEAGSTQLDFVKKYFGDKGVEIRQYVGVPQAYQDLQAGRVDAVVAAETSTADFVAKNKDTAEVVGPGYSGGPVGDGMGIVVQKGNSKLLNPINAAIKEMYTDGSLKKLTVKWFGRDLSPHL</sequence>
<organism evidence="15 16">
    <name type="scientific">Mesorhizobium hungaricum</name>
    <dbReference type="NCBI Taxonomy" id="1566387"/>
    <lineage>
        <taxon>Bacteria</taxon>
        <taxon>Pseudomonadati</taxon>
        <taxon>Pseudomonadota</taxon>
        <taxon>Alphaproteobacteria</taxon>
        <taxon>Hyphomicrobiales</taxon>
        <taxon>Phyllobacteriaceae</taxon>
        <taxon>Mesorhizobium</taxon>
    </lineage>
</organism>
<dbReference type="Pfam" id="PF00497">
    <property type="entry name" value="SBP_bac_3"/>
    <property type="match status" value="1"/>
</dbReference>
<evidence type="ECO:0000256" key="9">
    <source>
        <dbReference type="ARBA" id="ARBA00023180"/>
    </source>
</evidence>
<dbReference type="GO" id="GO:0015276">
    <property type="term" value="F:ligand-gated monoatomic ion channel activity"/>
    <property type="evidence" value="ECO:0007669"/>
    <property type="project" value="InterPro"/>
</dbReference>
<dbReference type="Proteomes" id="UP000094412">
    <property type="component" value="Unassembled WGS sequence"/>
</dbReference>
<dbReference type="SMART" id="SM00079">
    <property type="entry name" value="PBPe"/>
    <property type="match status" value="1"/>
</dbReference>
<gene>
    <name evidence="15" type="ORF">QV13_06745</name>
</gene>
<keyword evidence="2" id="KW-0813">Transport</keyword>
<feature type="domain" description="Solute-binding protein family 3/N-terminal" evidence="12">
    <location>
        <begin position="32"/>
        <end position="279"/>
    </location>
</feature>
<evidence type="ECO:0000256" key="3">
    <source>
        <dbReference type="ARBA" id="ARBA00022692"/>
    </source>
</evidence>
<keyword evidence="16" id="KW-1185">Reference proteome</keyword>
<accession>A0A1C2E2Y5</accession>
<comment type="subcellular location">
    <subcellularLocation>
        <location evidence="1">Membrane</location>
        <topology evidence="1">Multi-pass membrane protein</topology>
    </subcellularLocation>
</comment>
<keyword evidence="4" id="KW-0732">Signal</keyword>
<dbReference type="InterPro" id="IPR001320">
    <property type="entry name" value="Iontro_rcpt_C"/>
</dbReference>
<evidence type="ECO:0000256" key="4">
    <source>
        <dbReference type="ARBA" id="ARBA00022729"/>
    </source>
</evidence>
<evidence type="ECO:0000313" key="15">
    <source>
        <dbReference type="EMBL" id="OCX21361.1"/>
    </source>
</evidence>
<dbReference type="AlphaFoldDB" id="A0A1C2E2Y5"/>
<dbReference type="PANTHER" id="PTHR35936">
    <property type="entry name" value="MEMBRANE-BOUND LYTIC MUREIN TRANSGLYCOSYLASE F"/>
    <property type="match status" value="1"/>
</dbReference>
<protein>
    <recommendedName>
        <fullName evidence="17">Amino acid ABC transporter substrate-binding protein</fullName>
    </recommendedName>
</protein>
<evidence type="ECO:0000259" key="13">
    <source>
        <dbReference type="SMART" id="SM00079"/>
    </source>
</evidence>
<keyword evidence="9" id="KW-0325">Glycoprotein</keyword>
<evidence type="ECO:0000313" key="16">
    <source>
        <dbReference type="Proteomes" id="UP000094412"/>
    </source>
</evidence>
<dbReference type="RefSeq" id="WP_065997009.1">
    <property type="nucleotide sequence ID" value="NZ_MDEO01000028.1"/>
</dbReference>
<evidence type="ECO:0000256" key="5">
    <source>
        <dbReference type="ARBA" id="ARBA00022989"/>
    </source>
</evidence>
<evidence type="ECO:0008006" key="17">
    <source>
        <dbReference type="Google" id="ProtNLM"/>
    </source>
</evidence>
<evidence type="ECO:0000256" key="8">
    <source>
        <dbReference type="ARBA" id="ARBA00023170"/>
    </source>
</evidence>
<evidence type="ECO:0000256" key="2">
    <source>
        <dbReference type="ARBA" id="ARBA00022448"/>
    </source>
</evidence>
<comment type="caution">
    <text evidence="15">The sequence shown here is derived from an EMBL/GenBank/DDBJ whole genome shotgun (WGS) entry which is preliminary data.</text>
</comment>
<keyword evidence="6" id="KW-0406">Ion transport</keyword>
<evidence type="ECO:0000259" key="12">
    <source>
        <dbReference type="SMART" id="SM00062"/>
    </source>
</evidence>
<keyword evidence="8" id="KW-0675">Receptor</keyword>
<keyword evidence="11" id="KW-0407">Ion channel</keyword>
<evidence type="ECO:0000256" key="6">
    <source>
        <dbReference type="ARBA" id="ARBA00023065"/>
    </source>
</evidence>
<keyword evidence="7" id="KW-0472">Membrane</keyword>
<proteinExistence type="predicted"/>